<keyword evidence="3" id="KW-1185">Reference proteome</keyword>
<dbReference type="AlphaFoldDB" id="A0AAV2FD46"/>
<dbReference type="EMBL" id="OZ034819">
    <property type="protein sequence ID" value="CAL1395977.1"/>
    <property type="molecule type" value="Genomic_DNA"/>
</dbReference>
<evidence type="ECO:0000313" key="2">
    <source>
        <dbReference type="EMBL" id="CAL1395977.1"/>
    </source>
</evidence>
<feature type="region of interest" description="Disordered" evidence="1">
    <location>
        <begin position="51"/>
        <end position="82"/>
    </location>
</feature>
<dbReference type="Proteomes" id="UP001497516">
    <property type="component" value="Chromosome 6"/>
</dbReference>
<evidence type="ECO:0000313" key="3">
    <source>
        <dbReference type="Proteomes" id="UP001497516"/>
    </source>
</evidence>
<protein>
    <submittedName>
        <fullName evidence="2">Uncharacterized protein</fullName>
    </submittedName>
</protein>
<name>A0AAV2FD46_9ROSI</name>
<proteinExistence type="predicted"/>
<evidence type="ECO:0000256" key="1">
    <source>
        <dbReference type="SAM" id="MobiDB-lite"/>
    </source>
</evidence>
<sequence length="82" mass="9937">MFKSSRRLQKPIKEVPMKCVKVLKRTTCKKGLQSMKISWTMENMKIIPMPTHMMRKKMERSRTTEMRINMRPTNLKEKKMHL</sequence>
<gene>
    <name evidence="2" type="ORF">LTRI10_LOCUS36371</name>
</gene>
<accession>A0AAV2FD46</accession>
<organism evidence="2 3">
    <name type="scientific">Linum trigynum</name>
    <dbReference type="NCBI Taxonomy" id="586398"/>
    <lineage>
        <taxon>Eukaryota</taxon>
        <taxon>Viridiplantae</taxon>
        <taxon>Streptophyta</taxon>
        <taxon>Embryophyta</taxon>
        <taxon>Tracheophyta</taxon>
        <taxon>Spermatophyta</taxon>
        <taxon>Magnoliopsida</taxon>
        <taxon>eudicotyledons</taxon>
        <taxon>Gunneridae</taxon>
        <taxon>Pentapetalae</taxon>
        <taxon>rosids</taxon>
        <taxon>fabids</taxon>
        <taxon>Malpighiales</taxon>
        <taxon>Linaceae</taxon>
        <taxon>Linum</taxon>
    </lineage>
</organism>
<reference evidence="2 3" key="1">
    <citation type="submission" date="2024-04" db="EMBL/GenBank/DDBJ databases">
        <authorList>
            <person name="Fracassetti M."/>
        </authorList>
    </citation>
    <scope>NUCLEOTIDE SEQUENCE [LARGE SCALE GENOMIC DNA]</scope>
</reference>